<reference evidence="9" key="1">
    <citation type="journal article" date="2022" name="ISME J.">
        <title>Identification of active gaseous-alkane degraders at natural gas seeps.</title>
        <authorList>
            <person name="Farhan Ul Haque M."/>
            <person name="Hernandez M."/>
            <person name="Crombie A.T."/>
            <person name="Murrell J.C."/>
        </authorList>
    </citation>
    <scope>NUCLEOTIDE SEQUENCE</scope>
    <source>
        <strain evidence="9">PC2</strain>
    </source>
</reference>
<dbReference type="CDD" id="cd00207">
    <property type="entry name" value="fer2"/>
    <property type="match status" value="1"/>
</dbReference>
<dbReference type="RefSeq" id="WP_243068141.1">
    <property type="nucleotide sequence ID" value="NZ_JAIVFK010000035.1"/>
</dbReference>
<dbReference type="PIRSF" id="PIRSF000309">
    <property type="entry name" value="NAD_red_hyd_HoxU"/>
    <property type="match status" value="1"/>
</dbReference>
<evidence type="ECO:0000259" key="7">
    <source>
        <dbReference type="PROSITE" id="PS51085"/>
    </source>
</evidence>
<dbReference type="EMBL" id="JAIVFP010000001">
    <property type="protein sequence ID" value="MCI4684238.1"/>
    <property type="molecule type" value="Genomic_DNA"/>
</dbReference>
<comment type="caution">
    <text evidence="9">The sequence shown here is derived from an EMBL/GenBank/DDBJ whole genome shotgun (WGS) entry which is preliminary data.</text>
</comment>
<dbReference type="Pfam" id="PF10588">
    <property type="entry name" value="NADH-G_4Fe-4S_3"/>
    <property type="match status" value="1"/>
</dbReference>
<dbReference type="Pfam" id="PF13510">
    <property type="entry name" value="Fer2_4"/>
    <property type="match status" value="1"/>
</dbReference>
<protein>
    <submittedName>
        <fullName evidence="9">(2Fe-2S)-binding protein</fullName>
    </submittedName>
</protein>
<dbReference type="InterPro" id="IPR000283">
    <property type="entry name" value="NADH_UbQ_OxRdtase_75kDa_su_CS"/>
</dbReference>
<dbReference type="InterPro" id="IPR054351">
    <property type="entry name" value="NADH_UbQ_OxRdtase_ferredoxin"/>
</dbReference>
<dbReference type="Proteomes" id="UP001139104">
    <property type="component" value="Unassembled WGS sequence"/>
</dbReference>
<evidence type="ECO:0000259" key="8">
    <source>
        <dbReference type="PROSITE" id="PS51839"/>
    </source>
</evidence>
<keyword evidence="5" id="KW-0408">Iron</keyword>
<evidence type="ECO:0000256" key="5">
    <source>
        <dbReference type="ARBA" id="ARBA00023004"/>
    </source>
</evidence>
<dbReference type="InterPro" id="IPR019574">
    <property type="entry name" value="NADH_UbQ_OxRdtase_Gsu_4Fe4S-bd"/>
</dbReference>
<evidence type="ECO:0000256" key="6">
    <source>
        <dbReference type="ARBA" id="ARBA00023014"/>
    </source>
</evidence>
<evidence type="ECO:0000313" key="10">
    <source>
        <dbReference type="Proteomes" id="UP001139104"/>
    </source>
</evidence>
<dbReference type="SMART" id="SM00929">
    <property type="entry name" value="NADH-G_4Fe-4S_3"/>
    <property type="match status" value="1"/>
</dbReference>
<evidence type="ECO:0000313" key="9">
    <source>
        <dbReference type="EMBL" id="MCI4684238.1"/>
    </source>
</evidence>
<comment type="similarity">
    <text evidence="2">Belongs to the complex I 75 kDa subunit family.</text>
</comment>
<evidence type="ECO:0000256" key="1">
    <source>
        <dbReference type="ARBA" id="ARBA00001966"/>
    </source>
</evidence>
<dbReference type="SUPFAM" id="SSF54862">
    <property type="entry name" value="4Fe-4S ferredoxins"/>
    <property type="match status" value="1"/>
</dbReference>
<feature type="domain" description="2Fe-2S ferredoxin-type" evidence="7">
    <location>
        <begin position="4"/>
        <end position="82"/>
    </location>
</feature>
<dbReference type="InterPro" id="IPR036010">
    <property type="entry name" value="2Fe-2S_ferredoxin-like_sf"/>
</dbReference>
<feature type="domain" description="4Fe-4S His(Cys)3-ligated-type" evidence="8">
    <location>
        <begin position="80"/>
        <end position="119"/>
    </location>
</feature>
<name>A0ABS9Z978_9HYPH</name>
<sequence length="238" mass="25876">MSDIPARFTLDGQPVAFEPGQTILQAALAAGIYIPHLCAHPDFEPHGSCKLCTIVVNGRHGSACTIGAMPGQDARSDTPELNEHRRALLQMLFAEGNHFCPGCEKSGNCQLQALAYDLEMYDPHFAQFFPAREVDASHPRALLDFNRCIMCELCVRASRDVDGKNVFALAGRGRDSHIVVNSPSGRLGDSTFSIDDAAAHICPIGAILIKEIGFAQPIGARLYDRETIEDVSLREEGK</sequence>
<dbReference type="PROSITE" id="PS00642">
    <property type="entry name" value="COMPLEX1_75K_2"/>
    <property type="match status" value="1"/>
</dbReference>
<dbReference type="InterPro" id="IPR001041">
    <property type="entry name" value="2Fe-2S_ferredoxin-type"/>
</dbReference>
<evidence type="ECO:0000256" key="2">
    <source>
        <dbReference type="ARBA" id="ARBA00005404"/>
    </source>
</evidence>
<evidence type="ECO:0000256" key="3">
    <source>
        <dbReference type="ARBA" id="ARBA00022485"/>
    </source>
</evidence>
<proteinExistence type="inferred from homology"/>
<keyword evidence="6" id="KW-0411">Iron-sulfur</keyword>
<dbReference type="InterPro" id="IPR016214">
    <property type="entry name" value="NAD-red_Hydgase_HoxS_gsu"/>
</dbReference>
<dbReference type="PROSITE" id="PS51085">
    <property type="entry name" value="2FE2S_FER_2"/>
    <property type="match status" value="1"/>
</dbReference>
<dbReference type="PROSITE" id="PS51839">
    <property type="entry name" value="4FE4S_HC3"/>
    <property type="match status" value="1"/>
</dbReference>
<accession>A0ABS9Z978</accession>
<keyword evidence="3" id="KW-0004">4Fe-4S</keyword>
<evidence type="ECO:0000256" key="4">
    <source>
        <dbReference type="ARBA" id="ARBA00022723"/>
    </source>
</evidence>
<dbReference type="Pfam" id="PF22117">
    <property type="entry name" value="Fer4_Nqo3"/>
    <property type="match status" value="1"/>
</dbReference>
<dbReference type="Gene3D" id="3.30.70.20">
    <property type="match status" value="1"/>
</dbReference>
<keyword evidence="10" id="KW-1185">Reference proteome</keyword>
<keyword evidence="4" id="KW-0479">Metal-binding</keyword>
<organism evidence="9 10">
    <name type="scientific">Candidatus Rhodoblastus alkanivorans</name>
    <dbReference type="NCBI Taxonomy" id="2954117"/>
    <lineage>
        <taxon>Bacteria</taxon>
        <taxon>Pseudomonadati</taxon>
        <taxon>Pseudomonadota</taxon>
        <taxon>Alphaproteobacteria</taxon>
        <taxon>Hyphomicrobiales</taxon>
        <taxon>Rhodoblastaceae</taxon>
        <taxon>Rhodoblastus</taxon>
    </lineage>
</organism>
<dbReference type="Gene3D" id="3.10.20.740">
    <property type="match status" value="1"/>
</dbReference>
<gene>
    <name evidence="9" type="ORF">K2U94_15960</name>
</gene>
<dbReference type="SUPFAM" id="SSF54292">
    <property type="entry name" value="2Fe-2S ferredoxin-like"/>
    <property type="match status" value="1"/>
</dbReference>
<comment type="cofactor">
    <cofactor evidence="1">
        <name>[4Fe-4S] cluster</name>
        <dbReference type="ChEBI" id="CHEBI:49883"/>
    </cofactor>
</comment>